<dbReference type="Pfam" id="PF09339">
    <property type="entry name" value="HTH_IclR"/>
    <property type="match status" value="1"/>
</dbReference>
<evidence type="ECO:0000313" key="5">
    <source>
        <dbReference type="EMBL" id="VTZ51154.1"/>
    </source>
</evidence>
<dbReference type="PANTHER" id="PTHR30136">
    <property type="entry name" value="HELIX-TURN-HELIX TRANSCRIPTIONAL REGULATOR, ICLR FAMILY"/>
    <property type="match status" value="1"/>
</dbReference>
<dbReference type="InterPro" id="IPR036388">
    <property type="entry name" value="WH-like_DNA-bd_sf"/>
</dbReference>
<dbReference type="SUPFAM" id="SSF46785">
    <property type="entry name" value="Winged helix' DNA-binding domain"/>
    <property type="match status" value="1"/>
</dbReference>
<name>A0A8B6MAQ7_METTU</name>
<dbReference type="GO" id="GO:0003700">
    <property type="term" value="F:DNA-binding transcription factor activity"/>
    <property type="evidence" value="ECO:0007669"/>
    <property type="project" value="TreeGrafter"/>
</dbReference>
<keyword evidence="3" id="KW-0804">Transcription</keyword>
<comment type="caution">
    <text evidence="5">The sequence shown here is derived from an EMBL/GenBank/DDBJ whole genome shotgun (WGS) entry which is preliminary data.</text>
</comment>
<dbReference type="InterPro" id="IPR050707">
    <property type="entry name" value="HTH_MetabolicPath_Reg"/>
</dbReference>
<evidence type="ECO:0000256" key="3">
    <source>
        <dbReference type="ARBA" id="ARBA00023163"/>
    </source>
</evidence>
<keyword evidence="2" id="KW-0238">DNA-binding</keyword>
<dbReference type="AlphaFoldDB" id="A0A8B6MAQ7"/>
<dbReference type="GO" id="GO:0003677">
    <property type="term" value="F:DNA binding"/>
    <property type="evidence" value="ECO:0007669"/>
    <property type="project" value="UniProtKB-KW"/>
</dbReference>
<keyword evidence="6" id="KW-1185">Reference proteome</keyword>
<dbReference type="InterPro" id="IPR014757">
    <property type="entry name" value="Tscrpt_reg_IclR_C"/>
</dbReference>
<dbReference type="EMBL" id="CABFMQ020000089">
    <property type="protein sequence ID" value="VTZ51154.1"/>
    <property type="molecule type" value="Genomic_DNA"/>
</dbReference>
<reference evidence="5 6" key="1">
    <citation type="submission" date="2019-05" db="EMBL/GenBank/DDBJ databases">
        <authorList>
            <person name="Farhan Ul Haque M."/>
        </authorList>
    </citation>
    <scope>NUCLEOTIDE SEQUENCE [LARGE SCALE GENOMIC DNA]</scope>
    <source>
        <strain evidence="5">2</strain>
    </source>
</reference>
<dbReference type="InterPro" id="IPR029016">
    <property type="entry name" value="GAF-like_dom_sf"/>
</dbReference>
<dbReference type="PROSITE" id="PS51078">
    <property type="entry name" value="ICLR_ED"/>
    <property type="match status" value="1"/>
</dbReference>
<accession>A0A8B6MAQ7</accession>
<evidence type="ECO:0000256" key="1">
    <source>
        <dbReference type="ARBA" id="ARBA00023015"/>
    </source>
</evidence>
<evidence type="ECO:0000259" key="4">
    <source>
        <dbReference type="PROSITE" id="PS51078"/>
    </source>
</evidence>
<dbReference type="InterPro" id="IPR005471">
    <property type="entry name" value="Tscrpt_reg_IclR_N"/>
</dbReference>
<dbReference type="Proteomes" id="UP000485880">
    <property type="component" value="Unassembled WGS sequence"/>
</dbReference>
<protein>
    <submittedName>
        <fullName evidence="5">IclR family transcriptional regulator</fullName>
    </submittedName>
</protein>
<gene>
    <name evidence="5" type="ORF">MPC4_310029</name>
</gene>
<keyword evidence="1" id="KW-0805">Transcription regulation</keyword>
<dbReference type="InterPro" id="IPR036390">
    <property type="entry name" value="WH_DNA-bd_sf"/>
</dbReference>
<proteinExistence type="predicted"/>
<dbReference type="RefSeq" id="WP_174513052.1">
    <property type="nucleotide sequence ID" value="NZ_CABFMQ020000089.1"/>
</dbReference>
<sequence length="252" mass="27612">MSEDIPADKTTLLEKGMALLALVIRDGGRGPLRQLAGELNIPLSTAYRLIGEHTRAGWLCSVGRGRYVPGQELLDLASRIDSRSVLANIARPHLRGLARRLHQTVHLGFLENDMVTYILKERGGGIPVFTQAGMQLEAYCSAIGKMLLASLPDDQREQYIAAGPFVALTPRTIIDPAELRKALNAIWQADYAVDNEEVSEGLRCIAIPLRDRRDKIVAAISMSRTIGPGDVIEDIAVLNLLRGCADQIRARL</sequence>
<dbReference type="Pfam" id="PF01614">
    <property type="entry name" value="IclR_C"/>
    <property type="match status" value="1"/>
</dbReference>
<dbReference type="SMART" id="SM00346">
    <property type="entry name" value="HTH_ICLR"/>
    <property type="match status" value="1"/>
</dbReference>
<dbReference type="Gene3D" id="3.30.450.40">
    <property type="match status" value="1"/>
</dbReference>
<dbReference type="PANTHER" id="PTHR30136:SF24">
    <property type="entry name" value="HTH-TYPE TRANSCRIPTIONAL REPRESSOR ALLR"/>
    <property type="match status" value="1"/>
</dbReference>
<organism evidence="5 6">
    <name type="scientific">Methylocella tundrae</name>
    <dbReference type="NCBI Taxonomy" id="227605"/>
    <lineage>
        <taxon>Bacteria</taxon>
        <taxon>Pseudomonadati</taxon>
        <taxon>Pseudomonadota</taxon>
        <taxon>Alphaproteobacteria</taxon>
        <taxon>Hyphomicrobiales</taxon>
        <taxon>Beijerinckiaceae</taxon>
        <taxon>Methylocella</taxon>
    </lineage>
</organism>
<dbReference type="Gene3D" id="1.10.10.10">
    <property type="entry name" value="Winged helix-like DNA-binding domain superfamily/Winged helix DNA-binding domain"/>
    <property type="match status" value="1"/>
</dbReference>
<dbReference type="SUPFAM" id="SSF55781">
    <property type="entry name" value="GAF domain-like"/>
    <property type="match status" value="1"/>
</dbReference>
<dbReference type="GO" id="GO:0045892">
    <property type="term" value="P:negative regulation of DNA-templated transcription"/>
    <property type="evidence" value="ECO:0007669"/>
    <property type="project" value="TreeGrafter"/>
</dbReference>
<evidence type="ECO:0000313" key="6">
    <source>
        <dbReference type="Proteomes" id="UP000485880"/>
    </source>
</evidence>
<evidence type="ECO:0000256" key="2">
    <source>
        <dbReference type="ARBA" id="ARBA00023125"/>
    </source>
</evidence>
<feature type="domain" description="IclR-ED" evidence="4">
    <location>
        <begin position="72"/>
        <end position="252"/>
    </location>
</feature>